<evidence type="ECO:0000256" key="1">
    <source>
        <dbReference type="ARBA" id="ARBA00022741"/>
    </source>
</evidence>
<dbReference type="InterPro" id="IPR052908">
    <property type="entry name" value="AP-4-A_phosphorylase"/>
</dbReference>
<proteinExistence type="predicted"/>
<dbReference type="Proteomes" id="UP000230392">
    <property type="component" value="Unassembled WGS sequence"/>
</dbReference>
<reference evidence="6 7" key="1">
    <citation type="submission" date="2017-09" db="EMBL/GenBank/DDBJ databases">
        <title>Depth-based differentiation of microbial function through sediment-hosted aquifers and enrichment of novel symbionts in the deep terrestrial subsurface.</title>
        <authorList>
            <person name="Probst A.J."/>
            <person name="Ladd B."/>
            <person name="Jarett J.K."/>
            <person name="Geller-Mcgrath D.E."/>
            <person name="Sieber C.M."/>
            <person name="Emerson J.B."/>
            <person name="Anantharaman K."/>
            <person name="Thomas B.C."/>
            <person name="Malmstrom R."/>
            <person name="Stieglmeier M."/>
            <person name="Klingl A."/>
            <person name="Woyke T."/>
            <person name="Ryan C.M."/>
            <person name="Banfield J.F."/>
        </authorList>
    </citation>
    <scope>NUCLEOTIDE SEQUENCE [LARGE SCALE GENOMIC DNA]</scope>
    <source>
        <strain evidence="6">CG23_combo_of_CG06-09_8_20_14_all_48_7</strain>
    </source>
</reference>
<feature type="short sequence motif" description="Histidine triad motif" evidence="4">
    <location>
        <begin position="122"/>
        <end position="126"/>
    </location>
</feature>
<dbReference type="CDD" id="cd01275">
    <property type="entry name" value="FHIT"/>
    <property type="match status" value="1"/>
</dbReference>
<organism evidence="6 7">
    <name type="scientific">bacterium (Candidatus Ratteibacteria) CG23_combo_of_CG06-09_8_20_14_all_48_7</name>
    <dbReference type="NCBI Taxonomy" id="2014292"/>
    <lineage>
        <taxon>Bacteria</taxon>
        <taxon>Candidatus Ratteibacteria</taxon>
    </lineage>
</organism>
<evidence type="ECO:0000313" key="6">
    <source>
        <dbReference type="EMBL" id="PIP16544.1"/>
    </source>
</evidence>
<evidence type="ECO:0000256" key="2">
    <source>
        <dbReference type="PIRSR" id="PIRSR639383-1"/>
    </source>
</evidence>
<protein>
    <submittedName>
        <fullName evidence="6">HIT family hydrolase</fullName>
    </submittedName>
</protein>
<comment type="caution">
    <text evidence="6">The sequence shown here is derived from an EMBL/GenBank/DDBJ whole genome shotgun (WGS) entry which is preliminary data.</text>
</comment>
<dbReference type="Pfam" id="PF01230">
    <property type="entry name" value="HIT"/>
    <property type="match status" value="1"/>
</dbReference>
<feature type="binding site" evidence="3">
    <location>
        <position position="126"/>
    </location>
    <ligand>
        <name>substrate</name>
    </ligand>
</feature>
<dbReference type="SUPFAM" id="SSF54197">
    <property type="entry name" value="HIT-like"/>
    <property type="match status" value="1"/>
</dbReference>
<feature type="active site" description="Tele-AMP-histidine intermediate" evidence="2">
    <location>
        <position position="124"/>
    </location>
</feature>
<dbReference type="PANTHER" id="PTHR42997">
    <property type="entry name" value="HIT FAMILY HYDROLASE"/>
    <property type="match status" value="1"/>
</dbReference>
<dbReference type="PANTHER" id="PTHR42997:SF1">
    <property type="entry name" value="AP-4-A PHOSPHORYLASE"/>
    <property type="match status" value="1"/>
</dbReference>
<dbReference type="InterPro" id="IPR036265">
    <property type="entry name" value="HIT-like_sf"/>
</dbReference>
<name>A0A2G9YBF5_9BACT</name>
<dbReference type="GO" id="GO:0000166">
    <property type="term" value="F:nucleotide binding"/>
    <property type="evidence" value="ECO:0007669"/>
    <property type="project" value="UniProtKB-KW"/>
</dbReference>
<evidence type="ECO:0000256" key="3">
    <source>
        <dbReference type="PIRSR" id="PIRSR639383-2"/>
    </source>
</evidence>
<dbReference type="InterPro" id="IPR039383">
    <property type="entry name" value="FHIT"/>
</dbReference>
<feature type="domain" description="HIT" evidence="5">
    <location>
        <begin position="27"/>
        <end position="137"/>
    </location>
</feature>
<evidence type="ECO:0000256" key="4">
    <source>
        <dbReference type="PROSITE-ProRule" id="PRU00464"/>
    </source>
</evidence>
<dbReference type="InterPro" id="IPR011146">
    <property type="entry name" value="HIT-like"/>
</dbReference>
<dbReference type="Gene3D" id="3.30.428.10">
    <property type="entry name" value="HIT-like"/>
    <property type="match status" value="1"/>
</dbReference>
<feature type="binding site" evidence="3">
    <location>
        <position position="54"/>
    </location>
    <ligand>
        <name>substrate</name>
    </ligand>
</feature>
<evidence type="ECO:0000313" key="7">
    <source>
        <dbReference type="Proteomes" id="UP000230392"/>
    </source>
</evidence>
<dbReference type="GO" id="GO:0016787">
    <property type="term" value="F:hydrolase activity"/>
    <property type="evidence" value="ECO:0007669"/>
    <property type="project" value="UniProtKB-KW"/>
</dbReference>
<sequence>MNKKPGVLWAPWRKGYVIQPNKDKSCLFCRVGKEKKDRKNLVVLRSRAGYVILNRFPYNNGHLMVVPNRHIDNLSDLRAEEVLELFSLIESAIEGLKEKLHPEGFNLGINLGKVAGAGIAGHIHIHIIPRWTGDTNFMPLISGTKSLPDSLNSLYQNLSEGIGKIWQKKKKR</sequence>
<gene>
    <name evidence="6" type="ORF">COX46_01595</name>
</gene>
<dbReference type="PROSITE" id="PS51084">
    <property type="entry name" value="HIT_2"/>
    <property type="match status" value="1"/>
</dbReference>
<keyword evidence="1" id="KW-0547">Nucleotide-binding</keyword>
<keyword evidence="6" id="KW-0378">Hydrolase</keyword>
<accession>A0A2G9YBF5</accession>
<dbReference type="EMBL" id="PCRF01000073">
    <property type="protein sequence ID" value="PIP16544.1"/>
    <property type="molecule type" value="Genomic_DNA"/>
</dbReference>
<dbReference type="AlphaFoldDB" id="A0A2G9YBF5"/>
<evidence type="ECO:0000259" key="5">
    <source>
        <dbReference type="PROSITE" id="PS51084"/>
    </source>
</evidence>